<feature type="transmembrane region" description="Helical" evidence="7">
    <location>
        <begin position="291"/>
        <end position="310"/>
    </location>
</feature>
<evidence type="ECO:0000256" key="4">
    <source>
        <dbReference type="ARBA" id="ARBA00022692"/>
    </source>
</evidence>
<feature type="transmembrane region" description="Helical" evidence="7">
    <location>
        <begin position="134"/>
        <end position="151"/>
    </location>
</feature>
<dbReference type="OrthoDB" id="371211at2"/>
<sequence>MDSIIRVLPNIIPILCLIILGYILNKLKFTSADTINEFKNFVLNVSLPALLFQSFLEINLEIKYIFIILTVFLANLLMLGIGKFFKKVLKIENPYFALLFTGFAAGVMGIPLFSVAYGAKNVDFFGMVQLGQEFYVWFILFPILSNLKGFVNSLKDRVLSFLESPIIISILLGLVLNLLGYNEFNNNFLIGILNTIDLVGQVTLPLILITIGYKIKFKFEGFYLPLKTLGLRLTIFVCLALVIDKFIFQKLLYLKDIFGIALLVMFILPPPFSMSLLVRKDDKKSQIYVDNTISLGIIISLLSFIVIVFVY</sequence>
<evidence type="ECO:0000256" key="1">
    <source>
        <dbReference type="ARBA" id="ARBA00004141"/>
    </source>
</evidence>
<keyword evidence="5 7" id="KW-1133">Transmembrane helix</keyword>
<dbReference type="EMBL" id="CP003359">
    <property type="protein sequence ID" value="AGB42374.1"/>
    <property type="molecule type" value="Genomic_DNA"/>
</dbReference>
<dbReference type="STRING" id="748449.Halha_2500"/>
<name>L0KDD2_HALHC</name>
<keyword evidence="9" id="KW-1185">Reference proteome</keyword>
<protein>
    <submittedName>
        <fullName evidence="8">Putative permease</fullName>
    </submittedName>
</protein>
<evidence type="ECO:0000313" key="8">
    <source>
        <dbReference type="EMBL" id="AGB42374.1"/>
    </source>
</evidence>
<feature type="transmembrane region" description="Helical" evidence="7">
    <location>
        <begin position="188"/>
        <end position="209"/>
    </location>
</feature>
<accession>L0KDD2</accession>
<feature type="transmembrane region" description="Helical" evidence="7">
    <location>
        <begin position="94"/>
        <end position="114"/>
    </location>
</feature>
<feature type="transmembrane region" description="Helical" evidence="7">
    <location>
        <begin position="62"/>
        <end position="82"/>
    </location>
</feature>
<evidence type="ECO:0000256" key="7">
    <source>
        <dbReference type="SAM" id="Phobius"/>
    </source>
</evidence>
<dbReference type="PANTHER" id="PTHR36838:SF3">
    <property type="entry name" value="TRANSPORTER AUXIN EFFLUX CARRIER EC FAMILY"/>
    <property type="match status" value="1"/>
</dbReference>
<keyword evidence="2" id="KW-0813">Transport</keyword>
<dbReference type="GO" id="GO:0016020">
    <property type="term" value="C:membrane"/>
    <property type="evidence" value="ECO:0007669"/>
    <property type="project" value="UniProtKB-SubCell"/>
</dbReference>
<dbReference type="eggNOG" id="COG0679">
    <property type="taxonomic scope" value="Bacteria"/>
</dbReference>
<evidence type="ECO:0000313" key="9">
    <source>
        <dbReference type="Proteomes" id="UP000010880"/>
    </source>
</evidence>
<keyword evidence="3" id="KW-1003">Cell membrane</keyword>
<evidence type="ECO:0000256" key="3">
    <source>
        <dbReference type="ARBA" id="ARBA00022475"/>
    </source>
</evidence>
<organism evidence="8 9">
    <name type="scientific">Halobacteroides halobius (strain ATCC 35273 / DSM 5150 / MD-1)</name>
    <dbReference type="NCBI Taxonomy" id="748449"/>
    <lineage>
        <taxon>Bacteria</taxon>
        <taxon>Bacillati</taxon>
        <taxon>Bacillota</taxon>
        <taxon>Clostridia</taxon>
        <taxon>Halanaerobiales</taxon>
        <taxon>Halobacteroidaceae</taxon>
        <taxon>Halobacteroides</taxon>
    </lineage>
</organism>
<feature type="transmembrane region" description="Helical" evidence="7">
    <location>
        <begin position="260"/>
        <end position="279"/>
    </location>
</feature>
<evidence type="ECO:0000256" key="6">
    <source>
        <dbReference type="ARBA" id="ARBA00023136"/>
    </source>
</evidence>
<dbReference type="Proteomes" id="UP000010880">
    <property type="component" value="Chromosome"/>
</dbReference>
<dbReference type="PANTHER" id="PTHR36838">
    <property type="entry name" value="AUXIN EFFLUX CARRIER FAMILY PROTEIN"/>
    <property type="match status" value="1"/>
</dbReference>
<gene>
    <name evidence="8" type="ordered locus">Halha_2500</name>
</gene>
<evidence type="ECO:0000256" key="5">
    <source>
        <dbReference type="ARBA" id="ARBA00022989"/>
    </source>
</evidence>
<dbReference type="KEGG" id="hhl:Halha_2500"/>
<dbReference type="Pfam" id="PF03547">
    <property type="entry name" value="Mem_trans"/>
    <property type="match status" value="1"/>
</dbReference>
<evidence type="ECO:0000256" key="2">
    <source>
        <dbReference type="ARBA" id="ARBA00022448"/>
    </source>
</evidence>
<keyword evidence="4 7" id="KW-0812">Transmembrane</keyword>
<feature type="transmembrane region" description="Helical" evidence="7">
    <location>
        <begin position="158"/>
        <end position="176"/>
    </location>
</feature>
<comment type="subcellular location">
    <subcellularLocation>
        <location evidence="1">Membrane</location>
        <topology evidence="1">Multi-pass membrane protein</topology>
    </subcellularLocation>
</comment>
<proteinExistence type="predicted"/>
<feature type="transmembrane region" description="Helical" evidence="7">
    <location>
        <begin position="229"/>
        <end position="248"/>
    </location>
</feature>
<dbReference type="AlphaFoldDB" id="L0KDD2"/>
<keyword evidence="6 7" id="KW-0472">Membrane</keyword>
<feature type="transmembrane region" description="Helical" evidence="7">
    <location>
        <begin position="6"/>
        <end position="25"/>
    </location>
</feature>
<reference evidence="9" key="1">
    <citation type="submission" date="2012-02" db="EMBL/GenBank/DDBJ databases">
        <title>The complete genome of Halobacteroides halobius DSM 5150.</title>
        <authorList>
            <person name="Lucas S."/>
            <person name="Copeland A."/>
            <person name="Lapidus A."/>
            <person name="Glavina del Rio T."/>
            <person name="Dalin E."/>
            <person name="Tice H."/>
            <person name="Bruce D."/>
            <person name="Goodwin L."/>
            <person name="Pitluck S."/>
            <person name="Peters L."/>
            <person name="Mikhailova N."/>
            <person name="Gu W."/>
            <person name="Kyrpides N."/>
            <person name="Mavromatis K."/>
            <person name="Ivanova N."/>
            <person name="Brettin T."/>
            <person name="Detter J.C."/>
            <person name="Han C."/>
            <person name="Larimer F."/>
            <person name="Land M."/>
            <person name="Hauser L."/>
            <person name="Markowitz V."/>
            <person name="Cheng J.-F."/>
            <person name="Hugenholtz P."/>
            <person name="Woyke T."/>
            <person name="Wu D."/>
            <person name="Tindall B."/>
            <person name="Pomrenke H."/>
            <person name="Brambilla E."/>
            <person name="Klenk H.-P."/>
            <person name="Eisen J.A."/>
        </authorList>
    </citation>
    <scope>NUCLEOTIDE SEQUENCE [LARGE SCALE GENOMIC DNA]</scope>
    <source>
        <strain evidence="9">ATCC 35273 / DSM 5150 / MD-1</strain>
    </source>
</reference>
<dbReference type="GO" id="GO:0055085">
    <property type="term" value="P:transmembrane transport"/>
    <property type="evidence" value="ECO:0007669"/>
    <property type="project" value="InterPro"/>
</dbReference>
<dbReference type="RefSeq" id="WP_015328088.1">
    <property type="nucleotide sequence ID" value="NC_019978.1"/>
</dbReference>
<dbReference type="HOGENOM" id="CLU_075776_0_0_9"/>
<dbReference type="InterPro" id="IPR004776">
    <property type="entry name" value="Mem_transp_PIN-like"/>
</dbReference>